<dbReference type="Proteomes" id="UP000053789">
    <property type="component" value="Unassembled WGS sequence"/>
</dbReference>
<dbReference type="GeneID" id="27698716"/>
<keyword evidence="3" id="KW-1185">Reference proteome</keyword>
<dbReference type="EMBL" id="KN846987">
    <property type="protein sequence ID" value="KIW93183.1"/>
    <property type="molecule type" value="Genomic_DNA"/>
</dbReference>
<evidence type="ECO:0000313" key="3">
    <source>
        <dbReference type="Proteomes" id="UP000053789"/>
    </source>
</evidence>
<feature type="compositionally biased region" description="Polar residues" evidence="1">
    <location>
        <begin position="15"/>
        <end position="35"/>
    </location>
</feature>
<dbReference type="RefSeq" id="XP_016619852.1">
    <property type="nucleotide sequence ID" value="XM_016763528.1"/>
</dbReference>
<accession>A0A0D2HIQ9</accession>
<name>A0A0D2HIQ9_CLAB1</name>
<evidence type="ECO:0000313" key="2">
    <source>
        <dbReference type="EMBL" id="KIW93183.1"/>
    </source>
</evidence>
<feature type="region of interest" description="Disordered" evidence="1">
    <location>
        <begin position="70"/>
        <end position="95"/>
    </location>
</feature>
<feature type="compositionally biased region" description="Basic and acidic residues" evidence="1">
    <location>
        <begin position="110"/>
        <end position="124"/>
    </location>
</feature>
<organism evidence="2 3">
    <name type="scientific">Cladophialophora bantiana (strain ATCC 10958 / CBS 173.52 / CDC B-1940 / NIH 8579)</name>
    <name type="common">Xylohypha bantiana</name>
    <dbReference type="NCBI Taxonomy" id="1442370"/>
    <lineage>
        <taxon>Eukaryota</taxon>
        <taxon>Fungi</taxon>
        <taxon>Dikarya</taxon>
        <taxon>Ascomycota</taxon>
        <taxon>Pezizomycotina</taxon>
        <taxon>Eurotiomycetes</taxon>
        <taxon>Chaetothyriomycetidae</taxon>
        <taxon>Chaetothyriales</taxon>
        <taxon>Herpotrichiellaceae</taxon>
        <taxon>Cladophialophora</taxon>
    </lineage>
</organism>
<dbReference type="AlphaFoldDB" id="A0A0D2HIQ9"/>
<feature type="region of interest" description="Disordered" evidence="1">
    <location>
        <begin position="1"/>
        <end position="35"/>
    </location>
</feature>
<evidence type="ECO:0000256" key="1">
    <source>
        <dbReference type="SAM" id="MobiDB-lite"/>
    </source>
</evidence>
<proteinExistence type="predicted"/>
<gene>
    <name evidence="2" type="ORF">Z519_05788</name>
</gene>
<reference evidence="2" key="1">
    <citation type="submission" date="2015-01" db="EMBL/GenBank/DDBJ databases">
        <title>The Genome Sequence of Cladophialophora bantiana CBS 173.52.</title>
        <authorList>
            <consortium name="The Broad Institute Genomics Platform"/>
            <person name="Cuomo C."/>
            <person name="de Hoog S."/>
            <person name="Gorbushina A."/>
            <person name="Stielow B."/>
            <person name="Teixiera M."/>
            <person name="Abouelleil A."/>
            <person name="Chapman S.B."/>
            <person name="Priest M."/>
            <person name="Young S.K."/>
            <person name="Wortman J."/>
            <person name="Nusbaum C."/>
            <person name="Birren B."/>
        </authorList>
    </citation>
    <scope>NUCLEOTIDE SEQUENCE [LARGE SCALE GENOMIC DNA]</scope>
    <source>
        <strain evidence="2">CBS 173.52</strain>
    </source>
</reference>
<dbReference type="HOGENOM" id="CLU_1475013_0_0_1"/>
<feature type="region of interest" description="Disordered" evidence="1">
    <location>
        <begin position="110"/>
        <end position="183"/>
    </location>
</feature>
<dbReference type="OrthoDB" id="10451441at2759"/>
<protein>
    <submittedName>
        <fullName evidence="2">Uncharacterized protein</fullName>
    </submittedName>
</protein>
<sequence>MSSRSPALLDRLYPSTLTSNDRPQALKQNRTWTRDISSWQQAAAPRSLAIQDRDRQRHSRHAGLLAKITHAQSRSPTDQAGAGAAPVSHTASVTTTKANTTAMIRPHGHLAESEVKENLDRDLDNDPIPEEFCGHLGAHVAGTKPSSGRHRREPDGDDHDVDAGSPDSDSGGVRVNIGDTDKV</sequence>
<dbReference type="VEuPathDB" id="FungiDB:Z519_05788"/>